<dbReference type="AlphaFoldDB" id="A0A923NJD0"/>
<evidence type="ECO:0000256" key="1">
    <source>
        <dbReference type="SAM" id="Phobius"/>
    </source>
</evidence>
<organism evidence="2 3">
    <name type="scientific">Zhenpiania hominis</name>
    <dbReference type="NCBI Taxonomy" id="2763644"/>
    <lineage>
        <taxon>Bacteria</taxon>
        <taxon>Bacillati</taxon>
        <taxon>Bacillota</taxon>
        <taxon>Clostridia</taxon>
        <taxon>Peptostreptococcales</taxon>
        <taxon>Anaerovoracaceae</taxon>
        <taxon>Zhenpiania</taxon>
    </lineage>
</organism>
<evidence type="ECO:0000313" key="2">
    <source>
        <dbReference type="EMBL" id="MBC6679162.1"/>
    </source>
</evidence>
<keyword evidence="1" id="KW-0472">Membrane</keyword>
<keyword evidence="1" id="KW-1133">Transmembrane helix</keyword>
<dbReference type="Proteomes" id="UP000602647">
    <property type="component" value="Unassembled WGS sequence"/>
</dbReference>
<reference evidence="2" key="1">
    <citation type="submission" date="2020-08" db="EMBL/GenBank/DDBJ databases">
        <title>Genome public.</title>
        <authorList>
            <person name="Liu C."/>
            <person name="Sun Q."/>
        </authorList>
    </citation>
    <scope>NUCLEOTIDE SEQUENCE</scope>
    <source>
        <strain evidence="2">BX12</strain>
    </source>
</reference>
<keyword evidence="1" id="KW-0812">Transmembrane</keyword>
<dbReference type="EMBL" id="JACRYT010000003">
    <property type="protein sequence ID" value="MBC6679162.1"/>
    <property type="molecule type" value="Genomic_DNA"/>
</dbReference>
<keyword evidence="3" id="KW-1185">Reference proteome</keyword>
<proteinExistence type="predicted"/>
<comment type="caution">
    <text evidence="2">The sequence shown here is derived from an EMBL/GenBank/DDBJ whole genome shotgun (WGS) entry which is preliminary data.</text>
</comment>
<dbReference type="RefSeq" id="WP_187302267.1">
    <property type="nucleotide sequence ID" value="NZ_CBCTON010000008.1"/>
</dbReference>
<evidence type="ECO:0008006" key="4">
    <source>
        <dbReference type="Google" id="ProtNLM"/>
    </source>
</evidence>
<protein>
    <recommendedName>
        <fullName evidence="4">Stage III sporulation protein AG</fullName>
    </recommendedName>
</protein>
<sequence>MFEKLKKDPKMKDLAIKIIAVLIILSVALLSFDVFTQSKDGRKQILDEDGGTEEALCAILTDMKGVGEVDVMLQYGEDDQISGVIVTAEGAGDPVVQNNLVNAVRAVFNIPVSSVMVFEKDDNANQENGGKEK</sequence>
<name>A0A923NJD0_9FIRM</name>
<feature type="transmembrane region" description="Helical" evidence="1">
    <location>
        <begin position="14"/>
        <end position="35"/>
    </location>
</feature>
<accession>A0A923NJD0</accession>
<evidence type="ECO:0000313" key="3">
    <source>
        <dbReference type="Proteomes" id="UP000602647"/>
    </source>
</evidence>
<gene>
    <name evidence="2" type="ORF">H9L42_04900</name>
</gene>